<keyword evidence="5 8" id="KW-0548">Nucleotidyltransferase</keyword>
<keyword evidence="6 8" id="KW-0804">Transcription</keyword>
<reference evidence="11" key="1">
    <citation type="journal article" date="2015" name="BMC Genomics">
        <title>Draft genome of a commonly misdiagnosed multidrug resistant pathogen Candida auris.</title>
        <authorList>
            <person name="Chatterjee S."/>
            <person name="Alampalli S.V."/>
            <person name="Nageshan R.K."/>
            <person name="Chettiar S.T."/>
            <person name="Joshi S."/>
            <person name="Tatu U.S."/>
        </authorList>
    </citation>
    <scope>NUCLEOTIDE SEQUENCE [LARGE SCALE GENOMIC DNA]</scope>
    <source>
        <strain evidence="11">6684</strain>
    </source>
</reference>
<evidence type="ECO:0000256" key="1">
    <source>
        <dbReference type="ARBA" id="ARBA00009493"/>
    </source>
</evidence>
<dbReference type="PANTHER" id="PTHR10102:SF0">
    <property type="entry name" value="DNA-DIRECTED RNA POLYMERASE, MITOCHONDRIAL"/>
    <property type="match status" value="1"/>
</dbReference>
<dbReference type="AlphaFoldDB" id="A0A0L0NPW9"/>
<name>A0A0L0NPW9_CANAR</name>
<evidence type="ECO:0000313" key="11">
    <source>
        <dbReference type="Proteomes" id="UP000037122"/>
    </source>
</evidence>
<comment type="caution">
    <text evidence="10">The sequence shown here is derived from an EMBL/GenBank/DDBJ whole genome shotgun (WGS) entry which is preliminary data.</text>
</comment>
<evidence type="ECO:0000256" key="8">
    <source>
        <dbReference type="RuleBase" id="RU003805"/>
    </source>
</evidence>
<keyword evidence="4 8" id="KW-0808">Transferase</keyword>
<feature type="domain" description="DNA-directed RNA polymerase N-terminal" evidence="9">
    <location>
        <begin position="289"/>
        <end position="553"/>
    </location>
</feature>
<evidence type="ECO:0000256" key="2">
    <source>
        <dbReference type="ARBA" id="ARBA00012418"/>
    </source>
</evidence>
<dbReference type="InterPro" id="IPR046950">
    <property type="entry name" value="DNA-dir_Rpol_C_phage-type"/>
</dbReference>
<keyword evidence="3 8" id="KW-0240">DNA-directed RNA polymerase</keyword>
<dbReference type="EMBL" id="LGST01000057">
    <property type="protein sequence ID" value="KND96212.1"/>
    <property type="molecule type" value="Genomic_DNA"/>
</dbReference>
<gene>
    <name evidence="10" type="ORF">QG37_07338</name>
</gene>
<evidence type="ECO:0000256" key="5">
    <source>
        <dbReference type="ARBA" id="ARBA00022695"/>
    </source>
</evidence>
<organism evidence="10 11">
    <name type="scientific">Candidozyma auris</name>
    <name type="common">Yeast</name>
    <name type="synonym">Candida auris</name>
    <dbReference type="NCBI Taxonomy" id="498019"/>
    <lineage>
        <taxon>Eukaryota</taxon>
        <taxon>Fungi</taxon>
        <taxon>Dikarya</taxon>
        <taxon>Ascomycota</taxon>
        <taxon>Saccharomycotina</taxon>
        <taxon>Pichiomycetes</taxon>
        <taxon>Metschnikowiaceae</taxon>
        <taxon>Candidozyma</taxon>
    </lineage>
</organism>
<sequence>MLRQLLRTLAGLNKHDKSGAILSRADPRNFLNMSFVETISKLDAERRRFTLTNTDTKVKVNYYLQTVFKNDIQRSLDILQLFKAKCNVNRTHTSFPRNVQIYTSCLCTLISHLASNVGGDDNDLAEIRLVIKEVSELPHHMLVSIPELQTNLIQKQLMVALIRHLDLVVKKSKQHTFARSIVYELAKQYSLNPHSFIEYISIEYPDLKEAAHSLWPSLEQHASSNGSPFNIAPFLNKDGSMSFDGLCEFIMSSRFNMSGDKRPMYAIYDSIDETSKSNFLQEYMLHNRERQVIVEQYCGALQRSFSAKQFNSGVTQFNRIHNAWLTRWHELVAKTLSSDSLLSNRVFKKFAFFLKTVPTDRLVSLVLTKMFAFTLVTGQIETITLVRALSSSFKKSIMADKTLKPIYYQLDHYLSEEDAIEFFGALIKVVIDTCKVPQDLMKCSSKHESPLFSSGYGKGTPSSPLHKAGVVILNDDVMRSFQSFKDILFCDSYLLPMLCPPVPWTSPHRGGFLDAEAPLVRSSDLHTTLAYVERAHETGQLSSLYNLLSALGSLAWTINCEMLEVFNEVLKADHGFLKLPPPIHLLRVESIARPARDSYTSEEDYTSAMRSYRKETERRTQEYNDRRGLRITYELMNKVANAFGVNGDIMYLPHNVDFRGRAYPAVSFLSHHNEDLIRSLLMFWEAKPLGSNGYDWIKYQLANLYCKSKLSMQQSINFVKEHKTEILEAASEPLKSSSWWVQGDNPWQCLALCKEIKKIEDSNEPPELFKSRIPIHQDGTCNGLQHYAALGADDDAARSVNLLPTQERNDVYSSVLRIVEGKVANDTLSGDKKLQALATKSQALLSRKLIKQTVMTTVYGVTFFGASRQIEARVDEVTRESSPKEFKELSRMQIASYIASVVLKSITELFAGAKTIQDWLIRNCIRCINSFEAKDLASFEDFDFFSSKRYRPMMWSSLSGFPVVQPYKHDPRKEIVTPLQKITFRQKTKLGHINIRKQINALAPNFIHSLDAIHLQMTCLAAKGADISFAAVHDSFWTHASDVETLSRVIREEFVRLHQSLIIENLREDMKYSNRNAFQLVWVENHCNKDFIQELNALRVQHNLKKCRKKEFWNSCLKYELSNPNDVNALVKHHKPQLWFQTKTSSKIAEQYDEDTKRTREVSVKTHTPILVPVEVLPEPPLGHFDVTLVLKSRYFFS</sequence>
<dbReference type="InterPro" id="IPR043502">
    <property type="entry name" value="DNA/RNA_pol_sf"/>
</dbReference>
<proteinExistence type="inferred from homology"/>
<dbReference type="Gene3D" id="1.10.287.280">
    <property type="match status" value="1"/>
</dbReference>
<dbReference type="PROSITE" id="PS00900">
    <property type="entry name" value="RNA_POL_PHAGE_1"/>
    <property type="match status" value="1"/>
</dbReference>
<dbReference type="Pfam" id="PF00940">
    <property type="entry name" value="RNA_pol"/>
    <property type="match status" value="1"/>
</dbReference>
<dbReference type="Gene3D" id="1.10.1320.10">
    <property type="entry name" value="DNA-directed RNA polymerase, N-terminal domain"/>
    <property type="match status" value="1"/>
</dbReference>
<dbReference type="VEuPathDB" id="FungiDB:B9J08_004679"/>
<evidence type="ECO:0000259" key="9">
    <source>
        <dbReference type="SMART" id="SM01311"/>
    </source>
</evidence>
<dbReference type="SMART" id="SM01311">
    <property type="entry name" value="RPOL_N"/>
    <property type="match status" value="1"/>
</dbReference>
<evidence type="ECO:0000256" key="6">
    <source>
        <dbReference type="ARBA" id="ARBA00023163"/>
    </source>
</evidence>
<evidence type="ECO:0000256" key="7">
    <source>
        <dbReference type="ARBA" id="ARBA00048552"/>
    </source>
</evidence>
<dbReference type="GO" id="GO:0034245">
    <property type="term" value="C:mitochondrial DNA-directed RNA polymerase complex"/>
    <property type="evidence" value="ECO:0007669"/>
    <property type="project" value="TreeGrafter"/>
</dbReference>
<protein>
    <recommendedName>
        <fullName evidence="2 8">DNA-directed RNA polymerase</fullName>
        <ecNumber evidence="2 8">2.7.7.6</ecNumber>
    </recommendedName>
</protein>
<dbReference type="Pfam" id="PF14700">
    <property type="entry name" value="RPOL_N"/>
    <property type="match status" value="1"/>
</dbReference>
<dbReference type="GO" id="GO:0001018">
    <property type="term" value="F:mitochondrial promoter sequence-specific DNA binding"/>
    <property type="evidence" value="ECO:0007669"/>
    <property type="project" value="TreeGrafter"/>
</dbReference>
<dbReference type="InterPro" id="IPR029262">
    <property type="entry name" value="RPOL_N"/>
</dbReference>
<dbReference type="VEuPathDB" id="FungiDB:CJI97_004773"/>
<evidence type="ECO:0000313" key="10">
    <source>
        <dbReference type="EMBL" id="KND96212.1"/>
    </source>
</evidence>
<dbReference type="VEuPathDB" id="FungiDB:CJJ07_002157"/>
<accession>A0A0L0NPW9</accession>
<evidence type="ECO:0000256" key="3">
    <source>
        <dbReference type="ARBA" id="ARBA00022478"/>
    </source>
</evidence>
<dbReference type="PANTHER" id="PTHR10102">
    <property type="entry name" value="DNA-DIRECTED RNA POLYMERASE, MITOCHONDRIAL"/>
    <property type="match status" value="1"/>
</dbReference>
<dbReference type="PROSITE" id="PS00489">
    <property type="entry name" value="RNA_POL_PHAGE_2"/>
    <property type="match status" value="1"/>
</dbReference>
<comment type="catalytic activity">
    <reaction evidence="7 8">
        <text>RNA(n) + a ribonucleoside 5'-triphosphate = RNA(n+1) + diphosphate</text>
        <dbReference type="Rhea" id="RHEA:21248"/>
        <dbReference type="Rhea" id="RHEA-COMP:14527"/>
        <dbReference type="Rhea" id="RHEA-COMP:17342"/>
        <dbReference type="ChEBI" id="CHEBI:33019"/>
        <dbReference type="ChEBI" id="CHEBI:61557"/>
        <dbReference type="ChEBI" id="CHEBI:140395"/>
        <dbReference type="EC" id="2.7.7.6"/>
    </reaction>
</comment>
<dbReference type="GO" id="GO:0006390">
    <property type="term" value="P:mitochondrial transcription"/>
    <property type="evidence" value="ECO:0007669"/>
    <property type="project" value="TreeGrafter"/>
</dbReference>
<dbReference type="InterPro" id="IPR002092">
    <property type="entry name" value="DNA-dir_Rpol_phage-type"/>
</dbReference>
<comment type="function">
    <text evidence="8">DNA-dependent RNA polymerase catalyzes the transcription of DNA into RNA using the four ribonucleoside triphosphates as substrates.</text>
</comment>
<dbReference type="VEuPathDB" id="FungiDB:CJI96_0004472"/>
<dbReference type="VEuPathDB" id="FungiDB:CJJ09_004692"/>
<dbReference type="Gene3D" id="1.10.150.20">
    <property type="entry name" value="5' to 3' exonuclease, C-terminal subdomain"/>
    <property type="match status" value="1"/>
</dbReference>
<dbReference type="GO" id="GO:0003899">
    <property type="term" value="F:DNA-directed RNA polymerase activity"/>
    <property type="evidence" value="ECO:0007669"/>
    <property type="project" value="UniProtKB-EC"/>
</dbReference>
<dbReference type="SUPFAM" id="SSF56672">
    <property type="entry name" value="DNA/RNA polymerases"/>
    <property type="match status" value="1"/>
</dbReference>
<dbReference type="VEuPathDB" id="FungiDB:QG37_07338"/>
<dbReference type="EC" id="2.7.7.6" evidence="2 8"/>
<dbReference type="InterPro" id="IPR037159">
    <property type="entry name" value="RNA_POL_N_sf"/>
</dbReference>
<dbReference type="Proteomes" id="UP000037122">
    <property type="component" value="Unassembled WGS sequence"/>
</dbReference>
<evidence type="ECO:0000256" key="4">
    <source>
        <dbReference type="ARBA" id="ARBA00022679"/>
    </source>
</evidence>
<comment type="similarity">
    <text evidence="1 8">Belongs to the phage and mitochondrial RNA polymerase family.</text>
</comment>